<dbReference type="Proteomes" id="UP000284120">
    <property type="component" value="Unassembled WGS sequence"/>
</dbReference>
<dbReference type="RefSeq" id="WP_113648312.1">
    <property type="nucleotide sequence ID" value="NZ_QMHN01000005.1"/>
</dbReference>
<keyword evidence="2" id="KW-1185">Reference proteome</keyword>
<accession>A0A443YP33</accession>
<proteinExistence type="predicted"/>
<evidence type="ECO:0000313" key="1">
    <source>
        <dbReference type="EMBL" id="RWU05549.1"/>
    </source>
</evidence>
<sequence length="805" mass="93454">MNWKKSLIFCASFLTIFFGEIVVNIACGGEIDPYDYYISYFHNDVQGKEYNQFSFSEWEYLYHDQESVDEYDLNSAEWANYLKVKKEEVHQIMYESDSATNVLLANLTKKNLKQLPQDLQQNAFLKALAKNKQALAYFAFAKSCEPLAAVSFDLWNPVQRDTAQMTNKAKEALLQLAQVKKDSFLKLRYAYQALRMYHYAANYEACKATYKQYVEPISSTDLAKGWAMAVYAGSVRYGGNPTEAAYLFSKVFNSNPERRVQAYKNFHYASAPIDEVLTFAKNEEEKAYILAIKSFGNPEYDLKALYKVYGSTPNNLMNGTLLVREINKLEKNLNQPSGLAKNYYYDNDQQQKDNIRKANLQQLELTKAFALKLANEKKYPEPELGIISGAYLNWIKNDDQAAAKLLKQLNPAQLKPSYSNQYQIINLLINARKLKKQGAFNVNELVPTLKWLDEKRKDRKPVSGDDYFAENRENRFISTTRNFYQELLVPTYLKMGDTTRAALLMLKGDFIPDSTKSNNFSSRMSWTALEFWQNYLSASTLGQLEKRFIKANESSFDAFINEDLRKLSKSDFYELFGTAYLREHQYQKALQCFEKLAPNHDFKAPENWYTEGTMYANPFITTINDYPKQFTSKAQTYNKKTFAKEMVRLEKLIVSDKKNAAQYYFKMANGVYQTGYFGNSWIFISYGWSSYAVNEKPVYVYDKDYKLAQTAKAWYLKARSLSKDPEFRAKCTFMLAKCEQKQKANGALSSSKWYDIDYTNRINQLYQLNRNNIYFAELKQQYGSTAYFKKASYECSYLSDFLASK</sequence>
<organism evidence="1 2">
    <name type="scientific">Pedobacter chitinilyticus</name>
    <dbReference type="NCBI Taxonomy" id="2233776"/>
    <lineage>
        <taxon>Bacteria</taxon>
        <taxon>Pseudomonadati</taxon>
        <taxon>Bacteroidota</taxon>
        <taxon>Sphingobacteriia</taxon>
        <taxon>Sphingobacteriales</taxon>
        <taxon>Sphingobacteriaceae</taxon>
        <taxon>Pedobacter</taxon>
    </lineage>
</organism>
<dbReference type="AlphaFoldDB" id="A0A443YP33"/>
<evidence type="ECO:0000313" key="2">
    <source>
        <dbReference type="Proteomes" id="UP000284120"/>
    </source>
</evidence>
<reference evidence="1 2" key="1">
    <citation type="submission" date="2018-06" db="EMBL/GenBank/DDBJ databases">
        <title>Pedobacter endophyticus sp. nov., an endophytic bacterium isolated from a leaf of Triticum aestivum.</title>
        <authorList>
            <person name="Zhang L."/>
        </authorList>
    </citation>
    <scope>NUCLEOTIDE SEQUENCE [LARGE SCALE GENOMIC DNA]</scope>
    <source>
        <strain evidence="1 2">CM134L-2</strain>
    </source>
</reference>
<dbReference type="OrthoDB" id="605297at2"/>
<dbReference type="EMBL" id="SAYW01000005">
    <property type="protein sequence ID" value="RWU05549.1"/>
    <property type="molecule type" value="Genomic_DNA"/>
</dbReference>
<protein>
    <submittedName>
        <fullName evidence="1">Uncharacterized protein</fullName>
    </submittedName>
</protein>
<gene>
    <name evidence="1" type="ORF">DPV69_15485</name>
</gene>
<comment type="caution">
    <text evidence="1">The sequence shown here is derived from an EMBL/GenBank/DDBJ whole genome shotgun (WGS) entry which is preliminary data.</text>
</comment>
<name>A0A443YP33_9SPHI</name>